<dbReference type="Proteomes" id="UP000317243">
    <property type="component" value="Unassembled WGS sequence"/>
</dbReference>
<reference evidence="1 2" key="1">
    <citation type="submission" date="2019-02" db="EMBL/GenBank/DDBJ databases">
        <title>Deep-cultivation of Planctomycetes and their phenomic and genomic characterization uncovers novel biology.</title>
        <authorList>
            <person name="Wiegand S."/>
            <person name="Jogler M."/>
            <person name="Boedeker C."/>
            <person name="Pinto D."/>
            <person name="Vollmers J."/>
            <person name="Rivas-Marin E."/>
            <person name="Kohn T."/>
            <person name="Peeters S.H."/>
            <person name="Heuer A."/>
            <person name="Rast P."/>
            <person name="Oberbeckmann S."/>
            <person name="Bunk B."/>
            <person name="Jeske O."/>
            <person name="Meyerdierks A."/>
            <person name="Storesund J.E."/>
            <person name="Kallscheuer N."/>
            <person name="Luecker S."/>
            <person name="Lage O.M."/>
            <person name="Pohl T."/>
            <person name="Merkel B.J."/>
            <person name="Hornburger P."/>
            <person name="Mueller R.-W."/>
            <person name="Bruemmer F."/>
            <person name="Labrenz M."/>
            <person name="Spormann A.M."/>
            <person name="Op Den Camp H."/>
            <person name="Overmann J."/>
            <person name="Amann R."/>
            <person name="Jetten M.S.M."/>
            <person name="Mascher T."/>
            <person name="Medema M.H."/>
            <person name="Devos D.P."/>
            <person name="Kaster A.-K."/>
            <person name="Ovreas L."/>
            <person name="Rohde M."/>
            <person name="Galperin M.Y."/>
            <person name="Jogler C."/>
        </authorList>
    </citation>
    <scope>NUCLEOTIDE SEQUENCE [LARGE SCALE GENOMIC DNA]</scope>
    <source>
        <strain evidence="1 2">KOR42</strain>
    </source>
</reference>
<organism evidence="1 2">
    <name type="scientific">Thalassoglobus neptunius</name>
    <dbReference type="NCBI Taxonomy" id="1938619"/>
    <lineage>
        <taxon>Bacteria</taxon>
        <taxon>Pseudomonadati</taxon>
        <taxon>Planctomycetota</taxon>
        <taxon>Planctomycetia</taxon>
        <taxon>Planctomycetales</taxon>
        <taxon>Planctomycetaceae</taxon>
        <taxon>Thalassoglobus</taxon>
    </lineage>
</organism>
<dbReference type="EMBL" id="SIHI01000132">
    <property type="protein sequence ID" value="TWT29204.1"/>
    <property type="molecule type" value="Genomic_DNA"/>
</dbReference>
<evidence type="ECO:0000313" key="2">
    <source>
        <dbReference type="Proteomes" id="UP000317243"/>
    </source>
</evidence>
<sequence>MRATALRLYAVSLAADRTQVDIHQHFPCENIRGTARVSTPTQHIALLI</sequence>
<keyword evidence="2" id="KW-1185">Reference proteome</keyword>
<evidence type="ECO:0000313" key="1">
    <source>
        <dbReference type="EMBL" id="TWT29204.1"/>
    </source>
</evidence>
<dbReference type="AlphaFoldDB" id="A0A5C5US62"/>
<protein>
    <submittedName>
        <fullName evidence="1">Uncharacterized protein</fullName>
    </submittedName>
</protein>
<accession>A0A5C5US62</accession>
<name>A0A5C5US62_9PLAN</name>
<gene>
    <name evidence="1" type="ORF">KOR42_55450</name>
</gene>
<comment type="caution">
    <text evidence="1">The sequence shown here is derived from an EMBL/GenBank/DDBJ whole genome shotgun (WGS) entry which is preliminary data.</text>
</comment>
<proteinExistence type="predicted"/>